<proteinExistence type="predicted"/>
<evidence type="ECO:0000256" key="2">
    <source>
        <dbReference type="SAM" id="MobiDB-lite"/>
    </source>
</evidence>
<feature type="region of interest" description="Disordered" evidence="2">
    <location>
        <begin position="120"/>
        <end position="157"/>
    </location>
</feature>
<gene>
    <name evidence="3" type="ORF">BSTOLATCC_MIC30603</name>
</gene>
<dbReference type="Proteomes" id="UP001162131">
    <property type="component" value="Unassembled WGS sequence"/>
</dbReference>
<accession>A0AAU9JMZ0</accession>
<organism evidence="3 4">
    <name type="scientific">Blepharisma stoltei</name>
    <dbReference type="NCBI Taxonomy" id="1481888"/>
    <lineage>
        <taxon>Eukaryota</taxon>
        <taxon>Sar</taxon>
        <taxon>Alveolata</taxon>
        <taxon>Ciliophora</taxon>
        <taxon>Postciliodesmatophora</taxon>
        <taxon>Heterotrichea</taxon>
        <taxon>Heterotrichida</taxon>
        <taxon>Blepharismidae</taxon>
        <taxon>Blepharisma</taxon>
    </lineage>
</organism>
<comment type="caution">
    <text evidence="3">The sequence shown here is derived from an EMBL/GenBank/DDBJ whole genome shotgun (WGS) entry which is preliminary data.</text>
</comment>
<protein>
    <submittedName>
        <fullName evidence="3">Uncharacterized protein</fullName>
    </submittedName>
</protein>
<evidence type="ECO:0000256" key="1">
    <source>
        <dbReference type="SAM" id="Coils"/>
    </source>
</evidence>
<feature type="compositionally biased region" description="Low complexity" evidence="2">
    <location>
        <begin position="146"/>
        <end position="157"/>
    </location>
</feature>
<evidence type="ECO:0000313" key="3">
    <source>
        <dbReference type="EMBL" id="CAG9322228.1"/>
    </source>
</evidence>
<dbReference type="PANTHER" id="PTHR38150:SF1">
    <property type="entry name" value="PFU DOMAIN-CONTAINING PROTEIN"/>
    <property type="match status" value="1"/>
</dbReference>
<feature type="compositionally biased region" description="Low complexity" evidence="2">
    <location>
        <begin position="1"/>
        <end position="10"/>
    </location>
</feature>
<name>A0AAU9JMZ0_9CILI</name>
<reference evidence="3" key="1">
    <citation type="submission" date="2021-09" db="EMBL/GenBank/DDBJ databases">
        <authorList>
            <consortium name="AG Swart"/>
            <person name="Singh M."/>
            <person name="Singh A."/>
            <person name="Seah K."/>
            <person name="Emmerich C."/>
        </authorList>
    </citation>
    <scope>NUCLEOTIDE SEQUENCE</scope>
    <source>
        <strain evidence="3">ATCC30299</strain>
    </source>
</reference>
<sequence length="388" mass="43759">MSYENSLSKESSSEEIGNLSNSETLNSDLSKSIEETEKIIEIQKQPFTASVLKEMSQISMCSDESNILFLYDDFKVYDGPVDSHEFEPSEIETSKLAQEIKKLKGKYEDFKKTTKRIIPKTVAKPKPKKAPVVKTSLTPKPKKSSQDTITSSNSSKSSQKTVNKVSLISLEIDIGSGYTVTEDVHSGDSSYDIAARAFKQKNIKANYKSIRELGDLIQQEINNYLGVVAKELKNYEKKVKKCEEENYKKQLEKIKPPLLQTEKLAETRKKVIGSLQISTGEDKEETITIREGDIPEELAKEFSETHNLCDEACESIAISIKELIEQTLHPSIKINFEIDEGKTAAIEVSKGDDLFSLAHRFVRDNRIGSKYTSKVYNMLRRTLSENQA</sequence>
<feature type="compositionally biased region" description="Polar residues" evidence="2">
    <location>
        <begin position="18"/>
        <end position="28"/>
    </location>
</feature>
<dbReference type="PANTHER" id="PTHR38150">
    <property type="entry name" value="EF-HAND DOMAIN-CONTAINING PROTEIN"/>
    <property type="match status" value="1"/>
</dbReference>
<dbReference type="EMBL" id="CAJZBQ010000030">
    <property type="protein sequence ID" value="CAG9322228.1"/>
    <property type="molecule type" value="Genomic_DNA"/>
</dbReference>
<dbReference type="AlphaFoldDB" id="A0AAU9JMZ0"/>
<feature type="coiled-coil region" evidence="1">
    <location>
        <begin position="225"/>
        <end position="252"/>
    </location>
</feature>
<feature type="compositionally biased region" description="Basic residues" evidence="2">
    <location>
        <begin position="120"/>
        <end position="131"/>
    </location>
</feature>
<keyword evidence="1" id="KW-0175">Coiled coil</keyword>
<keyword evidence="4" id="KW-1185">Reference proteome</keyword>
<evidence type="ECO:0000313" key="4">
    <source>
        <dbReference type="Proteomes" id="UP001162131"/>
    </source>
</evidence>
<feature type="region of interest" description="Disordered" evidence="2">
    <location>
        <begin position="1"/>
        <end position="28"/>
    </location>
</feature>